<proteinExistence type="predicted"/>
<evidence type="ECO:0000313" key="5">
    <source>
        <dbReference type="Proteomes" id="UP000618818"/>
    </source>
</evidence>
<accession>A0ABR8NA61</accession>
<evidence type="ECO:0000256" key="1">
    <source>
        <dbReference type="ARBA" id="ARBA00001946"/>
    </source>
</evidence>
<keyword evidence="5" id="KW-1185">Reference proteome</keyword>
<dbReference type="Proteomes" id="UP000618818">
    <property type="component" value="Unassembled WGS sequence"/>
</dbReference>
<dbReference type="Pfam" id="PF22484">
    <property type="entry name" value="DUF6986"/>
    <property type="match status" value="1"/>
</dbReference>
<dbReference type="EMBL" id="JACXYZ010000001">
    <property type="protein sequence ID" value="MBD3925028.1"/>
    <property type="molecule type" value="Genomic_DNA"/>
</dbReference>
<evidence type="ECO:0000313" key="4">
    <source>
        <dbReference type="EMBL" id="MBD3925028.1"/>
    </source>
</evidence>
<dbReference type="InterPro" id="IPR040442">
    <property type="entry name" value="Pyrv_kinase-like_dom_sf"/>
</dbReference>
<reference evidence="4 5" key="1">
    <citation type="submission" date="2020-09" db="EMBL/GenBank/DDBJ databases">
        <title>novel species in genus Nocardioides.</title>
        <authorList>
            <person name="Zhang G."/>
        </authorList>
    </citation>
    <scope>NUCLEOTIDE SEQUENCE [LARGE SCALE GENOMIC DNA]</scope>
    <source>
        <strain evidence="4 5">KCTC 39551</strain>
    </source>
</reference>
<gene>
    <name evidence="4" type="ORF">IEZ26_10385</name>
</gene>
<evidence type="ECO:0000256" key="3">
    <source>
        <dbReference type="ARBA" id="ARBA00022842"/>
    </source>
</evidence>
<keyword evidence="2" id="KW-0479">Metal-binding</keyword>
<dbReference type="PANTHER" id="PTHR32308">
    <property type="entry name" value="LYASE BETA SUBUNIT, PUTATIVE (AFU_ORTHOLOGUE AFUA_4G13030)-RELATED"/>
    <property type="match status" value="1"/>
</dbReference>
<dbReference type="SUPFAM" id="SSF51621">
    <property type="entry name" value="Phosphoenolpyruvate/pyruvate domain"/>
    <property type="match status" value="1"/>
</dbReference>
<keyword evidence="3" id="KW-0460">Magnesium</keyword>
<organism evidence="4 5">
    <name type="scientific">Nocardioides cavernae</name>
    <dbReference type="NCBI Taxonomy" id="1921566"/>
    <lineage>
        <taxon>Bacteria</taxon>
        <taxon>Bacillati</taxon>
        <taxon>Actinomycetota</taxon>
        <taxon>Actinomycetes</taxon>
        <taxon>Propionibacteriales</taxon>
        <taxon>Nocardioidaceae</taxon>
        <taxon>Nocardioides</taxon>
    </lineage>
</organism>
<dbReference type="RefSeq" id="WP_191194727.1">
    <property type="nucleotide sequence ID" value="NZ_JACXYZ010000001.1"/>
</dbReference>
<protein>
    <submittedName>
        <fullName evidence="4">Aldolase</fullName>
    </submittedName>
</protein>
<comment type="caution">
    <text evidence="4">The sequence shown here is derived from an EMBL/GenBank/DDBJ whole genome shotgun (WGS) entry which is preliminary data.</text>
</comment>
<dbReference type="Gene3D" id="3.20.20.60">
    <property type="entry name" value="Phosphoenolpyruvate-binding domains"/>
    <property type="match status" value="1"/>
</dbReference>
<dbReference type="PANTHER" id="PTHR32308:SF10">
    <property type="entry name" value="CITRATE LYASE SUBUNIT BETA"/>
    <property type="match status" value="1"/>
</dbReference>
<evidence type="ECO:0000256" key="2">
    <source>
        <dbReference type="ARBA" id="ARBA00022723"/>
    </source>
</evidence>
<dbReference type="InterPro" id="IPR054255">
    <property type="entry name" value="DUF6986"/>
</dbReference>
<sequence>MERHGAGLDLAGLVDELDERLADVDVALAHHYPGERAGRQPVHTVYVPADRFHAGLVADHGAAALAVTDEHEGLLLRLLDDDGDLLARVREKLAREPVEDLRIDFEDGYGTRSDEEEDGDVRRAASGLRAALDAGTAAPFTGIRFKGFEAPTRSRGLRTLTLFLAGLVEDGPLPDTFVVTLPKVTAVEQVEALVHVAARLESGLGLDDGALRFEIQVETPQSILGPDGSALVARMVHASGGRCTGLHYGTYDYSAFCGIAAAHQSLEHPVADHAKAVMQAAAAGTGVRLSDGSTNVLPVGTPDEVAAAWANHLRLVRRSLARGYYQGWDLHPAQLPTRFAATFGFYRDGLASAAGRLRTYVERRDSGVLDEPATARALADFLLRGIDCGALSQTEVSEGTGLDAHRLAGLAHRAKETGGSG</sequence>
<dbReference type="InterPro" id="IPR015813">
    <property type="entry name" value="Pyrv/PenolPyrv_kinase-like_dom"/>
</dbReference>
<name>A0ABR8NA61_9ACTN</name>
<comment type="cofactor">
    <cofactor evidence="1">
        <name>Mg(2+)</name>
        <dbReference type="ChEBI" id="CHEBI:18420"/>
    </cofactor>
</comment>